<dbReference type="Proteomes" id="UP000094025">
    <property type="component" value="Unassembled WGS sequence"/>
</dbReference>
<dbReference type="InterPro" id="IPR004299">
    <property type="entry name" value="MBOAT_fam"/>
</dbReference>
<evidence type="ECO:0000256" key="5">
    <source>
        <dbReference type="ARBA" id="ARBA00022475"/>
    </source>
</evidence>
<dbReference type="InterPro" id="IPR051085">
    <property type="entry name" value="MB_O-acyltransferase"/>
</dbReference>
<dbReference type="AlphaFoldDB" id="A0A178XTR2"/>
<keyword evidence="6 13" id="KW-0808">Transferase</keyword>
<dbReference type="InterPro" id="IPR024194">
    <property type="entry name" value="Ac/AlaTfrase_AlgI/DltB"/>
</dbReference>
<evidence type="ECO:0000256" key="11">
    <source>
        <dbReference type="ARBA" id="ARBA00023315"/>
    </source>
</evidence>
<evidence type="ECO:0000256" key="9">
    <source>
        <dbReference type="ARBA" id="ARBA00022989"/>
    </source>
</evidence>
<evidence type="ECO:0000256" key="13">
    <source>
        <dbReference type="PIRNR" id="PIRNR016636"/>
    </source>
</evidence>
<evidence type="ECO:0000256" key="1">
    <source>
        <dbReference type="ARBA" id="ARBA00004651"/>
    </source>
</evidence>
<comment type="similarity">
    <text evidence="3 13">Belongs to the membrane-bound acyltransferase family.</text>
</comment>
<evidence type="ECO:0000256" key="14">
    <source>
        <dbReference type="SAM" id="Phobius"/>
    </source>
</evidence>
<evidence type="ECO:0000256" key="7">
    <source>
        <dbReference type="ARBA" id="ARBA00022692"/>
    </source>
</evidence>
<feature type="transmembrane region" description="Helical" evidence="14">
    <location>
        <begin position="307"/>
        <end position="325"/>
    </location>
</feature>
<dbReference type="InterPro" id="IPR028362">
    <property type="entry name" value="AlgI"/>
</dbReference>
<feature type="transmembrane region" description="Helical" evidence="14">
    <location>
        <begin position="393"/>
        <end position="414"/>
    </location>
</feature>
<evidence type="ECO:0000313" key="15">
    <source>
        <dbReference type="EMBL" id="OAP38564.1"/>
    </source>
</evidence>
<dbReference type="EMBL" id="LPUX01000061">
    <property type="protein sequence ID" value="OAP38564.1"/>
    <property type="molecule type" value="Genomic_DNA"/>
</dbReference>
<evidence type="ECO:0000313" key="16">
    <source>
        <dbReference type="Proteomes" id="UP000094025"/>
    </source>
</evidence>
<evidence type="ECO:0000256" key="3">
    <source>
        <dbReference type="ARBA" id="ARBA00010323"/>
    </source>
</evidence>
<sequence length="522" mass="58552">MIFTDPVFLFLFLPATLFAFYLALLTRGSNEALLVLFVASIIFYVPYGLSSAVLLAAALLVNFSVANALLNMEDNHPYRRTVYGVGQTYNIASLCYFKYKIVTVLFGAENGAMTDFAGIAIPAGISFYTFHQAAFLADAYAREKNVVEFFAGARSLVGGFWAFCRYGAFVSFFPQLIIGPISYLHEFHPQVRSRTFVGLNPMDIAVGLAFVSIGMFKKVVIADNLAPTADLVFGVAQTGAVMDPARAWIGAFSYMAQLYFDFSGYSDMALGLARMFGLRYPVNFFSPLKATGIIDYYRRWHMTLTRVIARFLYTPLSIAGTRYSVKNRLSPVTGQVLSLWLPVLINFQVISLWHGATWTFVAFGLMHGVWYAAEAEIRASQKYKTLRARTSPVIRMFVERAIFTLLLCLTLVMFRSETIGAAFHLYAQMFAASIQAPPAFALRNPVAMLLFAFAIIYLLPNGVELMRRYRPAIMTYENVSYGFAFLRNIWRPSWAWAAFAAVLTVSSLHFVSRQPPFLYQGF</sequence>
<feature type="transmembrane region" description="Helical" evidence="14">
    <location>
        <begin position="440"/>
        <end position="460"/>
    </location>
</feature>
<dbReference type="Pfam" id="PF03062">
    <property type="entry name" value="MBOAT"/>
    <property type="match status" value="1"/>
</dbReference>
<name>A0A178XTR2_9HYPH</name>
<gene>
    <name evidence="15" type="ORF">AU381_23720</name>
</gene>
<dbReference type="PANTHER" id="PTHR13285">
    <property type="entry name" value="ACYLTRANSFERASE"/>
    <property type="match status" value="1"/>
</dbReference>
<dbReference type="GO" id="GO:0016746">
    <property type="term" value="F:acyltransferase activity"/>
    <property type="evidence" value="ECO:0007669"/>
    <property type="project" value="UniProtKB-KW"/>
</dbReference>
<keyword evidence="8" id="KW-0016">Alginate biosynthesis</keyword>
<proteinExistence type="inferred from homology"/>
<evidence type="ECO:0000256" key="6">
    <source>
        <dbReference type="ARBA" id="ARBA00022679"/>
    </source>
</evidence>
<dbReference type="STRING" id="1472378.AU381_23720"/>
<evidence type="ECO:0000256" key="2">
    <source>
        <dbReference type="ARBA" id="ARBA00005182"/>
    </source>
</evidence>
<keyword evidence="11 13" id="KW-0012">Acyltransferase</keyword>
<comment type="caution">
    <text evidence="15">The sequence shown here is derived from an EMBL/GenBank/DDBJ whole genome shotgun (WGS) entry which is preliminary data.</text>
</comment>
<dbReference type="OrthoDB" id="139172at2"/>
<keyword evidence="7 14" id="KW-0812">Transmembrane</keyword>
<comment type="subcellular location">
    <subcellularLocation>
        <location evidence="1">Cell membrane</location>
        <topology evidence="1">Multi-pass membrane protein</topology>
    </subcellularLocation>
</comment>
<evidence type="ECO:0000256" key="10">
    <source>
        <dbReference type="ARBA" id="ARBA00023136"/>
    </source>
</evidence>
<reference evidence="15 16" key="1">
    <citation type="journal article" date="2016" name="Int. J. Syst. Evol. Microbiol.">
        <title>Ensifer glycinis sp. nov., an novel rhizobial species associated with Glycine spp.</title>
        <authorList>
            <person name="Yan H."/>
            <person name="Yan J."/>
            <person name="Sui X.H."/>
            <person name="Wang E.T."/>
            <person name="Chen W.X."/>
            <person name="Zhang X.X."/>
            <person name="Chen W.F."/>
        </authorList>
    </citation>
    <scope>NUCLEOTIDE SEQUENCE [LARGE SCALE GENOMIC DNA]</scope>
    <source>
        <strain evidence="15 16">CCBAU 23380</strain>
    </source>
</reference>
<keyword evidence="10 13" id="KW-0472">Membrane</keyword>
<accession>A0A178XTR2</accession>
<keyword evidence="5 13" id="KW-1003">Cell membrane</keyword>
<dbReference type="PANTHER" id="PTHR13285:SF23">
    <property type="entry name" value="TEICHOIC ACID D-ALANYLTRANSFERASE"/>
    <property type="match status" value="1"/>
</dbReference>
<organism evidence="15 16">
    <name type="scientific">Sinorhizobium glycinis</name>
    <dbReference type="NCBI Taxonomy" id="1472378"/>
    <lineage>
        <taxon>Bacteria</taxon>
        <taxon>Pseudomonadati</taxon>
        <taxon>Pseudomonadota</taxon>
        <taxon>Alphaproteobacteria</taxon>
        <taxon>Hyphomicrobiales</taxon>
        <taxon>Rhizobiaceae</taxon>
        <taxon>Sinorhizobium/Ensifer group</taxon>
        <taxon>Sinorhizobium</taxon>
    </lineage>
</organism>
<evidence type="ECO:0000256" key="8">
    <source>
        <dbReference type="ARBA" id="ARBA00022841"/>
    </source>
</evidence>
<dbReference type="RefSeq" id="WP_064243096.1">
    <property type="nucleotide sequence ID" value="NZ_LPUX01000061.1"/>
</dbReference>
<feature type="transmembrane region" description="Helical" evidence="14">
    <location>
        <begin position="345"/>
        <end position="372"/>
    </location>
</feature>
<comment type="pathway">
    <text evidence="2">Glycan biosynthesis; alginate biosynthesis.</text>
</comment>
<feature type="transmembrane region" description="Helical" evidence="14">
    <location>
        <begin position="6"/>
        <end position="25"/>
    </location>
</feature>
<protein>
    <recommendedName>
        <fullName evidence="4">Probable alginate O-acetylase AlgI</fullName>
    </recommendedName>
    <alternativeName>
        <fullName evidence="12">Alginate biosynthesis protein AlgI</fullName>
    </alternativeName>
</protein>
<evidence type="ECO:0000256" key="12">
    <source>
        <dbReference type="ARBA" id="ARBA00031030"/>
    </source>
</evidence>
<dbReference type="GO" id="GO:0005886">
    <property type="term" value="C:plasma membrane"/>
    <property type="evidence" value="ECO:0007669"/>
    <property type="project" value="UniProtKB-SubCell"/>
</dbReference>
<evidence type="ECO:0000256" key="4">
    <source>
        <dbReference type="ARBA" id="ARBA00016084"/>
    </source>
</evidence>
<keyword evidence="9 14" id="KW-1133">Transmembrane helix</keyword>
<dbReference type="GO" id="GO:0042121">
    <property type="term" value="P:alginic acid biosynthetic process"/>
    <property type="evidence" value="ECO:0007669"/>
    <property type="project" value="UniProtKB-KW"/>
</dbReference>
<dbReference type="PIRSF" id="PIRSF016636">
    <property type="entry name" value="AlgI_DltB"/>
    <property type="match status" value="1"/>
</dbReference>
<keyword evidence="16" id="KW-1185">Reference proteome</keyword>
<dbReference type="PIRSF" id="PIRSF500217">
    <property type="entry name" value="AlgI"/>
    <property type="match status" value="1"/>
</dbReference>
<feature type="transmembrane region" description="Helical" evidence="14">
    <location>
        <begin position="494"/>
        <end position="512"/>
    </location>
</feature>